<evidence type="ECO:0000259" key="3">
    <source>
        <dbReference type="Pfam" id="PF13026"/>
    </source>
</evidence>
<comment type="caution">
    <text evidence="4">The sequence shown here is derived from an EMBL/GenBank/DDBJ whole genome shotgun (WGS) entry which is preliminary data.</text>
</comment>
<dbReference type="SUPFAM" id="SSF53474">
    <property type="entry name" value="alpha/beta-Hydrolases"/>
    <property type="match status" value="1"/>
</dbReference>
<dbReference type="InterPro" id="IPR029058">
    <property type="entry name" value="AB_hydrolase_fold"/>
</dbReference>
<dbReference type="PANTHER" id="PTHR43265:SF1">
    <property type="entry name" value="ESTERASE ESTD"/>
    <property type="match status" value="1"/>
</dbReference>
<proteinExistence type="predicted"/>
<evidence type="ECO:0000259" key="2">
    <source>
        <dbReference type="Pfam" id="PF12146"/>
    </source>
</evidence>
<keyword evidence="1" id="KW-0732">Signal</keyword>
<feature type="signal peptide" evidence="1">
    <location>
        <begin position="1"/>
        <end position="23"/>
    </location>
</feature>
<name>A0A561PW57_9BACT</name>
<dbReference type="GO" id="GO:0052689">
    <property type="term" value="F:carboxylic ester hydrolase activity"/>
    <property type="evidence" value="ECO:0007669"/>
    <property type="project" value="TreeGrafter"/>
</dbReference>
<dbReference type="EMBL" id="VIWO01000002">
    <property type="protein sequence ID" value="TWF42359.1"/>
    <property type="molecule type" value="Genomic_DNA"/>
</dbReference>
<dbReference type="Pfam" id="PF13026">
    <property type="entry name" value="DUF3887"/>
    <property type="match status" value="1"/>
</dbReference>
<dbReference type="RefSeq" id="WP_145665723.1">
    <property type="nucleotide sequence ID" value="NZ_VIWO01000002.1"/>
</dbReference>
<evidence type="ECO:0000313" key="5">
    <source>
        <dbReference type="Proteomes" id="UP000320811"/>
    </source>
</evidence>
<keyword evidence="5" id="KW-1185">Reference proteome</keyword>
<dbReference type="Gene3D" id="3.40.50.1820">
    <property type="entry name" value="alpha/beta hydrolase"/>
    <property type="match status" value="1"/>
</dbReference>
<feature type="domain" description="DUF3887" evidence="3">
    <location>
        <begin position="47"/>
        <end position="134"/>
    </location>
</feature>
<feature type="domain" description="Serine aminopeptidase S33" evidence="2">
    <location>
        <begin position="202"/>
        <end position="305"/>
    </location>
</feature>
<dbReference type="Pfam" id="PF12146">
    <property type="entry name" value="Hydrolase_4"/>
    <property type="match status" value="1"/>
</dbReference>
<dbReference type="Gene3D" id="3.10.450.590">
    <property type="match status" value="1"/>
</dbReference>
<evidence type="ECO:0000313" key="4">
    <source>
        <dbReference type="EMBL" id="TWF42359.1"/>
    </source>
</evidence>
<dbReference type="InterPro" id="IPR024981">
    <property type="entry name" value="DUF3887"/>
</dbReference>
<evidence type="ECO:0000256" key="1">
    <source>
        <dbReference type="SAM" id="SignalP"/>
    </source>
</evidence>
<evidence type="ECO:0008006" key="6">
    <source>
        <dbReference type="Google" id="ProtNLM"/>
    </source>
</evidence>
<reference evidence="4 5" key="1">
    <citation type="submission" date="2019-06" db="EMBL/GenBank/DDBJ databases">
        <title>Sorghum-associated microbial communities from plants grown in Nebraska, USA.</title>
        <authorList>
            <person name="Schachtman D."/>
        </authorList>
    </citation>
    <scope>NUCLEOTIDE SEQUENCE [LARGE SCALE GENOMIC DNA]</scope>
    <source>
        <strain evidence="4 5">1209</strain>
    </source>
</reference>
<dbReference type="OrthoDB" id="9809549at2"/>
<organism evidence="4 5">
    <name type="scientific">Chitinophaga polysaccharea</name>
    <dbReference type="NCBI Taxonomy" id="1293035"/>
    <lineage>
        <taxon>Bacteria</taxon>
        <taxon>Pseudomonadati</taxon>
        <taxon>Bacteroidota</taxon>
        <taxon>Chitinophagia</taxon>
        <taxon>Chitinophagales</taxon>
        <taxon>Chitinophagaceae</taxon>
        <taxon>Chitinophaga</taxon>
    </lineage>
</organism>
<dbReference type="Proteomes" id="UP000320811">
    <property type="component" value="Unassembled WGS sequence"/>
</dbReference>
<protein>
    <recommendedName>
        <fullName evidence="6">Serine aminopeptidase S33 domain-containing protein</fullName>
    </recommendedName>
</protein>
<dbReference type="PANTHER" id="PTHR43265">
    <property type="entry name" value="ESTERASE ESTD"/>
    <property type="match status" value="1"/>
</dbReference>
<sequence length="438" mass="47429">MKRLLTLLIVGCSQMATVSYIHATAPLHLSVSAPLHDQQQKDSVVSFFFEQLGKGNWEAAREAVDPAVKDKLTAALLNSTWQQLELAYGKWVAFTNQQTIPADRMHVILAANTFARGYITFKVALSQQHKIAGFFIEEARTNAPVLQSNESADSITTKDGGMLHGTLTLPPGKTAAPVVLIIAGSGPTDRNGNNVMLPLPNSASYQQLAAGLAASGIASLRYDKRRVGESQGFSIPIDQTTLNEFTTDALAWVDHLQQDKRFTGVTVMGHSEGCLIGSKVAGERKLHRLILLCPPGEPMSKLLAMQLKSRLNDSLNQELDNILATLSKGNNPTTIPRDLGMLFAPSLYNFWKSTFKYVPCTLLAAVKTPILLVGGSADVQVPPAQLDILHRCKPTATLLMVPGMTHTLKNSNNIGPDKNAPLPLVPELMPALVAFIKK</sequence>
<gene>
    <name evidence="4" type="ORF">FHW36_102114</name>
</gene>
<accession>A0A561PW57</accession>
<dbReference type="InterPro" id="IPR053145">
    <property type="entry name" value="AB_hydrolase_Est10"/>
</dbReference>
<dbReference type="AlphaFoldDB" id="A0A561PW57"/>
<dbReference type="InterPro" id="IPR022742">
    <property type="entry name" value="Hydrolase_4"/>
</dbReference>
<feature type="chain" id="PRO_5021887082" description="Serine aminopeptidase S33 domain-containing protein" evidence="1">
    <location>
        <begin position="24"/>
        <end position="438"/>
    </location>
</feature>